<feature type="domain" description="DUF6443" evidence="2">
    <location>
        <begin position="220"/>
        <end position="338"/>
    </location>
</feature>
<feature type="transmembrane region" description="Helical" evidence="1">
    <location>
        <begin position="1087"/>
        <end position="1109"/>
    </location>
</feature>
<keyword evidence="4" id="KW-1185">Reference proteome</keyword>
<dbReference type="STRING" id="742817.HMPREF9449_02281"/>
<dbReference type="NCBIfam" id="TIGR03696">
    <property type="entry name" value="Rhs_assc_core"/>
    <property type="match status" value="1"/>
</dbReference>
<dbReference type="Pfam" id="PF20041">
    <property type="entry name" value="DUF6443"/>
    <property type="match status" value="1"/>
</dbReference>
<gene>
    <name evidence="3" type="ORF">HMPREF9449_02281</name>
</gene>
<evidence type="ECO:0000313" key="4">
    <source>
        <dbReference type="Proteomes" id="UP000004892"/>
    </source>
</evidence>
<keyword evidence="1" id="KW-0472">Membrane</keyword>
<evidence type="ECO:0000259" key="2">
    <source>
        <dbReference type="Pfam" id="PF20041"/>
    </source>
</evidence>
<comment type="caution">
    <text evidence="3">The sequence shown here is derived from an EMBL/GenBank/DDBJ whole genome shotgun (WGS) entry which is preliminary data.</text>
</comment>
<dbReference type="InterPro" id="IPR050708">
    <property type="entry name" value="T6SS_VgrG/RHS"/>
</dbReference>
<accession>H1DIQ2</accession>
<sequence length="1339" mass="151564">MKNSILFILCFIFVGIIVYSDRCQAMGVPDQIVIPPSPVEPPQCLKVGDNNSLIFSTEKSSYVFELQPDPIAEKFVADHFSGIYQWTKTLGSSSSTADSDTVVQWHTILFSSDILPWRARRNAEPAEPETPIGPPEKAIEFIYTLKEYRDWGGCILGFTADPAGKYCKIILREQDGYEEIKSNLFVTYHVQVVSGFDTLAFDKELPIIYRLTRRHHILEKTRNAENTGFHRAITYCDGMGRTIQKINIGSTPSGKDVVLPVYYDIYGRNSRTYLPYVTVGQGKYHANAFEAQEAYYTSLYGASPYAYSESRFNGAGQVVRSNIPGQAWQIEGEHTTHTVYRKNRVQDGIRRYVLEDNGLTCGGYYQEGELSVTEIIDPESHVLLEYRNTEGLLIAKEVRDEGGESLFTYTVYDDFKRKRYILPPSRSAVFHQGTRYFSELQSDCYYIEYDSHGRVYKQHVPGGGYTLNLYDARGRLAFSQDARLREEGKWNFTKYDVFDRPVITGLCTGTEVELQEMLATQKDRNERRGMAMHGYTNQACPTRISPEDCFVIIYYDDYLWPDQEKVAWSDADALSEMRSDRVLGEVTGTKTKVLGDTIDQWLLKANYYSAKYLPIQVVSQLYPSGTEIVSNKHNFGGDVKQVKVKQIVCGLVTEYNKYFDYDNQERLLQVRQKITGDTVNNEVVVASYVYDDLGRTQKMNLHNDKESIDYSYHLAGMLSTVTNPHFSYALDYEQKVIPEAIARYDGNINAIRWKRGDEPSKAYLYYYDPLNRLASASFREKNASTWINHSGAYNVTGLTYDMNSNLLSLKRQANNGAVLNDLVYSYTFSGNKNAVTCITDQGNTSAIYEYDELGNMTSDGRRGINISYNLLNLPECITKSSDNISYFYSASGEKLAQKVGSSLTYYRGVMIYEGSNISYLLHPEGFVRKNDRGYAYHYLLKDYLGNTRVLLEAFNDNLVAIQHTDYYPFGVTFENNELHRNKYLFSGKELQDKVFNGRMLSLYDFGSRYYDPELGRWLNIDPALQLVSPYGYCGNNPIRYIDPDGEFFWIPLAIGAVLGAWSGGTLANDGQLNPVKWDWQSGKTWKYMAGGAAIGGLSAYGAAGITSISSMMPNLMGTIAGSFYSSIGMAAMSGGRVSPNINFGLASVDLGSGEWNYLGKKGNKWYEDLSYGVAAFGNLSDLWSIYKGSYNSTSHVELQTDGHSQIYNPEDGKTFSWGAYAENGDYIEHTIPNFFKEHKPTTNYTNSKVGPFERSVRINKINLEGYNSYINSVPKAGQMYRMGLLFPIKNMHCAIAASRALLNGGVFNLPVLRIPLLLDMQMRIRDYVYISYSLKNLKL</sequence>
<dbReference type="Proteomes" id="UP000004892">
    <property type="component" value="Unassembled WGS sequence"/>
</dbReference>
<protein>
    <submittedName>
        <fullName evidence="3">RHS repeat-associated core domain-containing protein</fullName>
    </submittedName>
</protein>
<dbReference type="GeneID" id="98069828"/>
<keyword evidence="1" id="KW-0812">Transmembrane</keyword>
<evidence type="ECO:0000256" key="1">
    <source>
        <dbReference type="SAM" id="Phobius"/>
    </source>
</evidence>
<proteinExistence type="predicted"/>
<feature type="transmembrane region" description="Helical" evidence="1">
    <location>
        <begin position="1047"/>
        <end position="1067"/>
    </location>
</feature>
<dbReference type="PATRIC" id="fig|742817.3.peg.2444"/>
<name>H1DIQ2_9BACT</name>
<organism evidence="3 4">
    <name type="scientific">Odoribacter laneus YIT 12061</name>
    <dbReference type="NCBI Taxonomy" id="742817"/>
    <lineage>
        <taxon>Bacteria</taxon>
        <taxon>Pseudomonadati</taxon>
        <taxon>Bacteroidota</taxon>
        <taxon>Bacteroidia</taxon>
        <taxon>Bacteroidales</taxon>
        <taxon>Odoribacteraceae</taxon>
        <taxon>Odoribacter</taxon>
    </lineage>
</organism>
<dbReference type="InterPro" id="IPR045619">
    <property type="entry name" value="DUF6443"/>
</dbReference>
<dbReference type="InterPro" id="IPR022385">
    <property type="entry name" value="Rhs_assc_core"/>
</dbReference>
<dbReference type="HOGENOM" id="CLU_258475_0_0_10"/>
<reference evidence="3 4" key="1">
    <citation type="submission" date="2012-01" db="EMBL/GenBank/DDBJ databases">
        <title>The Genome Sequence of Odoribacter laneus YIT 12061.</title>
        <authorList>
            <consortium name="The Broad Institute Genome Sequencing Platform"/>
            <person name="Earl A."/>
            <person name="Ward D."/>
            <person name="Feldgarden M."/>
            <person name="Gevers D."/>
            <person name="Morotomi M."/>
            <person name="Young S.K."/>
            <person name="Zeng Q."/>
            <person name="Gargeya S."/>
            <person name="Fitzgerald M."/>
            <person name="Haas B."/>
            <person name="Abouelleil A."/>
            <person name="Alvarado L."/>
            <person name="Arachchi H.M."/>
            <person name="Berlin A."/>
            <person name="Chapman S.B."/>
            <person name="Gearin G."/>
            <person name="Goldberg J."/>
            <person name="Griggs A."/>
            <person name="Gujja S."/>
            <person name="Hansen M."/>
            <person name="Heiman D."/>
            <person name="Howarth C."/>
            <person name="Larimer J."/>
            <person name="Lui A."/>
            <person name="MacDonald P.J.P."/>
            <person name="McCowen C."/>
            <person name="Montmayeur A."/>
            <person name="Murphy C."/>
            <person name="Neiman D."/>
            <person name="Pearson M."/>
            <person name="Priest M."/>
            <person name="Roberts A."/>
            <person name="Saif S."/>
            <person name="Shea T."/>
            <person name="Sisk P."/>
            <person name="Stolte C."/>
            <person name="Sykes S."/>
            <person name="Wortman J."/>
            <person name="Nusbaum C."/>
            <person name="Birren B."/>
        </authorList>
    </citation>
    <scope>NUCLEOTIDE SEQUENCE [LARGE SCALE GENOMIC DNA]</scope>
    <source>
        <strain evidence="3 4">YIT 12061</strain>
    </source>
</reference>
<dbReference type="EMBL" id="ADMC01000025">
    <property type="protein sequence ID" value="EHP46664.1"/>
    <property type="molecule type" value="Genomic_DNA"/>
</dbReference>
<dbReference type="PANTHER" id="PTHR32305:SF15">
    <property type="entry name" value="PROTEIN RHSA-RELATED"/>
    <property type="match status" value="1"/>
</dbReference>
<evidence type="ECO:0000313" key="3">
    <source>
        <dbReference type="EMBL" id="EHP46664.1"/>
    </source>
</evidence>
<dbReference type="eggNOG" id="COG3209">
    <property type="taxonomic scope" value="Bacteria"/>
</dbReference>
<dbReference type="Gene3D" id="2.180.10.10">
    <property type="entry name" value="RHS repeat-associated core"/>
    <property type="match status" value="1"/>
</dbReference>
<dbReference type="PANTHER" id="PTHR32305">
    <property type="match status" value="1"/>
</dbReference>
<keyword evidence="1" id="KW-1133">Transmembrane helix</keyword>
<dbReference type="RefSeq" id="WP_009137428.1">
    <property type="nucleotide sequence ID" value="NZ_JH594596.1"/>
</dbReference>